<keyword evidence="3" id="KW-1185">Reference proteome</keyword>
<gene>
    <name evidence="2" type="ORF">F0P94_16410</name>
</gene>
<reference evidence="2 3" key="1">
    <citation type="submission" date="2019-09" db="EMBL/GenBank/DDBJ databases">
        <title>Genome sequence of Adhaeribacter sp. M2.</title>
        <authorList>
            <person name="Srinivasan S."/>
        </authorList>
    </citation>
    <scope>NUCLEOTIDE SEQUENCE [LARGE SCALE GENOMIC DNA]</scope>
    <source>
        <strain evidence="2 3">M2</strain>
    </source>
</reference>
<proteinExistence type="predicted"/>
<dbReference type="RefSeq" id="WP_150905038.1">
    <property type="nucleotide sequence ID" value="NZ_VTWT01000010.1"/>
</dbReference>
<evidence type="ECO:0000256" key="1">
    <source>
        <dbReference type="SAM" id="SignalP"/>
    </source>
</evidence>
<evidence type="ECO:0008006" key="4">
    <source>
        <dbReference type="Google" id="ProtNLM"/>
    </source>
</evidence>
<comment type="caution">
    <text evidence="2">The sequence shown here is derived from an EMBL/GenBank/DDBJ whole genome shotgun (WGS) entry which is preliminary data.</text>
</comment>
<dbReference type="Proteomes" id="UP000326570">
    <property type="component" value="Unassembled WGS sequence"/>
</dbReference>
<accession>A0A5N1IR06</accession>
<feature type="chain" id="PRO_5024936159" description="Outer membrane beta-barrel protein" evidence="1">
    <location>
        <begin position="21"/>
        <end position="241"/>
    </location>
</feature>
<name>A0A5N1IR06_9BACT</name>
<dbReference type="EMBL" id="VTWT01000010">
    <property type="protein sequence ID" value="KAA9326000.1"/>
    <property type="molecule type" value="Genomic_DNA"/>
</dbReference>
<sequence>MRKYLLFLGLFIGSVSTLSAQKVVLAEDLTKDSIPHKFGPNRKHFRHLYVGYGFVAGPSENKGSAVKYGESHEWQIGYRYKYKVGNVYALGFDVAFNPQTFFLKQSIEKTLPNAATHEKEKLKFTNIGLGLYNRINFGKRGNYVGNFIDLGVYGNWLAFSRHIYEDEMPDPKLTGSEHVVVRHKDLTYVEDFNYGLLARLGFNRYVFYGNYRLSDLFDKDYTVKYAELPRVAVGLQISLHK</sequence>
<keyword evidence="1" id="KW-0732">Signal</keyword>
<evidence type="ECO:0000313" key="2">
    <source>
        <dbReference type="EMBL" id="KAA9326000.1"/>
    </source>
</evidence>
<protein>
    <recommendedName>
        <fullName evidence="4">Outer membrane beta-barrel protein</fullName>
    </recommendedName>
</protein>
<organism evidence="2 3">
    <name type="scientific">Adhaeribacter soli</name>
    <dbReference type="NCBI Taxonomy" id="2607655"/>
    <lineage>
        <taxon>Bacteria</taxon>
        <taxon>Pseudomonadati</taxon>
        <taxon>Bacteroidota</taxon>
        <taxon>Cytophagia</taxon>
        <taxon>Cytophagales</taxon>
        <taxon>Hymenobacteraceae</taxon>
        <taxon>Adhaeribacter</taxon>
    </lineage>
</organism>
<dbReference type="AlphaFoldDB" id="A0A5N1IR06"/>
<evidence type="ECO:0000313" key="3">
    <source>
        <dbReference type="Proteomes" id="UP000326570"/>
    </source>
</evidence>
<feature type="signal peptide" evidence="1">
    <location>
        <begin position="1"/>
        <end position="20"/>
    </location>
</feature>